<dbReference type="CDD" id="cd00077">
    <property type="entry name" value="HDc"/>
    <property type="match status" value="1"/>
</dbReference>
<sequence>MLQKLAKGQLIVGDRAPMNIYARSGIVLLTKGSLIDNEQQVQALLAQGYFNPKERVVVRQDETDFQRRRYSKELNPFLELEELYTQLDKAFEHAEKNAAAKGFQRRILGIAEHLLLLAEKSPNALLGAAHWPKDIPSTLDHPMRCAVLLAVVSRPLKVSKEKLLSGLAATLTANLGMLHLQEKLNHQQTPLTEQQKEAIRNHPEKSLLILEMLGVKDNIWLTAVLQHHERLDGSGYPKGLQGSQISNTARLVALADSYAALTAPREYRPLLTPRQAMKQMLGDDAELLDARLGKVFLSQLGLYPPGTPVQLKNGDLAVVTEKGVAIHTPICAGIKASSGQVYVQPPRRDTSETDFAIQKILNKDLLKPLQPFLFWNIKVSNAIAE</sequence>
<feature type="domain" description="HD-GYP" evidence="1">
    <location>
        <begin position="116"/>
        <end position="312"/>
    </location>
</feature>
<dbReference type="PANTHER" id="PTHR43155">
    <property type="entry name" value="CYCLIC DI-GMP PHOSPHODIESTERASE PA4108-RELATED"/>
    <property type="match status" value="1"/>
</dbReference>
<dbReference type="STRING" id="1122252.SAMN05660443_2663"/>
<dbReference type="Pfam" id="PF13487">
    <property type="entry name" value="HD_5"/>
    <property type="match status" value="1"/>
</dbReference>
<proteinExistence type="predicted"/>
<gene>
    <name evidence="2" type="ORF">SAMN05660443_2663</name>
</gene>
<name>A0A1I1J870_9GAMM</name>
<dbReference type="Gene3D" id="1.10.3210.10">
    <property type="entry name" value="Hypothetical protein af1432"/>
    <property type="match status" value="1"/>
</dbReference>
<dbReference type="GO" id="GO:0008081">
    <property type="term" value="F:phosphoric diester hydrolase activity"/>
    <property type="evidence" value="ECO:0007669"/>
    <property type="project" value="UniProtKB-ARBA"/>
</dbReference>
<dbReference type="PANTHER" id="PTHR43155:SF2">
    <property type="entry name" value="CYCLIC DI-GMP PHOSPHODIESTERASE PA4108"/>
    <property type="match status" value="1"/>
</dbReference>
<evidence type="ECO:0000259" key="1">
    <source>
        <dbReference type="PROSITE" id="PS51832"/>
    </source>
</evidence>
<dbReference type="EMBL" id="FOLH01000006">
    <property type="protein sequence ID" value="SFC44646.1"/>
    <property type="molecule type" value="Genomic_DNA"/>
</dbReference>
<dbReference type="Proteomes" id="UP000199058">
    <property type="component" value="Unassembled WGS sequence"/>
</dbReference>
<dbReference type="RefSeq" id="WP_091964660.1">
    <property type="nucleotide sequence ID" value="NZ_FOLH01000006.1"/>
</dbReference>
<protein>
    <submittedName>
        <fullName evidence="2">HD domain-containing protein</fullName>
    </submittedName>
</protein>
<dbReference type="AlphaFoldDB" id="A0A1I1J870"/>
<reference evidence="2 3" key="1">
    <citation type="submission" date="2016-10" db="EMBL/GenBank/DDBJ databases">
        <authorList>
            <person name="de Groot N.N."/>
        </authorList>
    </citation>
    <scope>NUCLEOTIDE SEQUENCE [LARGE SCALE GENOMIC DNA]</scope>
    <source>
        <strain evidence="2 3">DSM 18438</strain>
    </source>
</reference>
<accession>A0A1I1J870</accession>
<organism evidence="2 3">
    <name type="scientific">Marinospirillum celere</name>
    <dbReference type="NCBI Taxonomy" id="1122252"/>
    <lineage>
        <taxon>Bacteria</taxon>
        <taxon>Pseudomonadati</taxon>
        <taxon>Pseudomonadota</taxon>
        <taxon>Gammaproteobacteria</taxon>
        <taxon>Oceanospirillales</taxon>
        <taxon>Oceanospirillaceae</taxon>
        <taxon>Marinospirillum</taxon>
    </lineage>
</organism>
<dbReference type="OrthoDB" id="9816273at2"/>
<evidence type="ECO:0000313" key="3">
    <source>
        <dbReference type="Proteomes" id="UP000199058"/>
    </source>
</evidence>
<dbReference type="SUPFAM" id="SSF109604">
    <property type="entry name" value="HD-domain/PDEase-like"/>
    <property type="match status" value="1"/>
</dbReference>
<dbReference type="InterPro" id="IPR037522">
    <property type="entry name" value="HD_GYP_dom"/>
</dbReference>
<dbReference type="InterPro" id="IPR003607">
    <property type="entry name" value="HD/PDEase_dom"/>
</dbReference>
<evidence type="ECO:0000313" key="2">
    <source>
        <dbReference type="EMBL" id="SFC44646.1"/>
    </source>
</evidence>
<keyword evidence="3" id="KW-1185">Reference proteome</keyword>
<dbReference type="PROSITE" id="PS51832">
    <property type="entry name" value="HD_GYP"/>
    <property type="match status" value="1"/>
</dbReference>